<evidence type="ECO:0000313" key="3">
    <source>
        <dbReference type="Proteomes" id="UP000482960"/>
    </source>
</evidence>
<feature type="region of interest" description="Disordered" evidence="1">
    <location>
        <begin position="114"/>
        <end position="137"/>
    </location>
</feature>
<accession>A0A6V8LAC8</accession>
<feature type="region of interest" description="Disordered" evidence="1">
    <location>
        <begin position="62"/>
        <end position="98"/>
    </location>
</feature>
<reference evidence="2 3" key="1">
    <citation type="submission" date="2020-03" db="EMBL/GenBank/DDBJ databases">
        <title>Whole genome shotgun sequence of Phytohabitans rumicis NBRC 108638.</title>
        <authorList>
            <person name="Komaki H."/>
            <person name="Tamura T."/>
        </authorList>
    </citation>
    <scope>NUCLEOTIDE SEQUENCE [LARGE SCALE GENOMIC DNA]</scope>
    <source>
        <strain evidence="2 3">NBRC 108638</strain>
    </source>
</reference>
<dbReference type="Proteomes" id="UP000482960">
    <property type="component" value="Unassembled WGS sequence"/>
</dbReference>
<evidence type="ECO:0000313" key="2">
    <source>
        <dbReference type="EMBL" id="GFJ94163.1"/>
    </source>
</evidence>
<organism evidence="2 3">
    <name type="scientific">Phytohabitans rumicis</name>
    <dbReference type="NCBI Taxonomy" id="1076125"/>
    <lineage>
        <taxon>Bacteria</taxon>
        <taxon>Bacillati</taxon>
        <taxon>Actinomycetota</taxon>
        <taxon>Actinomycetes</taxon>
        <taxon>Micromonosporales</taxon>
        <taxon>Micromonosporaceae</taxon>
    </lineage>
</organism>
<dbReference type="AlphaFoldDB" id="A0A6V8LAC8"/>
<sequence length="137" mass="15036">MPWRRAARPDVIALPTRYAMPGSVGSRIVTRPPGAVTRRISRSAANGLPRWCSRQVAITRSKCRSGYGNASTSHASTRSRGSAASASSGRGRRRSVSQYSSYWCRTYRMCSPRLPPTSSTREKRTPLPYGASIDACR</sequence>
<dbReference type="EMBL" id="BLPG01000001">
    <property type="protein sequence ID" value="GFJ94163.1"/>
    <property type="molecule type" value="Genomic_DNA"/>
</dbReference>
<feature type="compositionally biased region" description="Low complexity" evidence="1">
    <location>
        <begin position="70"/>
        <end position="89"/>
    </location>
</feature>
<comment type="caution">
    <text evidence="2">The sequence shown here is derived from an EMBL/GenBank/DDBJ whole genome shotgun (WGS) entry which is preliminary data.</text>
</comment>
<evidence type="ECO:0000256" key="1">
    <source>
        <dbReference type="SAM" id="MobiDB-lite"/>
    </source>
</evidence>
<proteinExistence type="predicted"/>
<protein>
    <submittedName>
        <fullName evidence="2">Uncharacterized protein</fullName>
    </submittedName>
</protein>
<gene>
    <name evidence="2" type="ORF">Prum_078050</name>
</gene>
<name>A0A6V8LAC8_9ACTN</name>
<reference evidence="2 3" key="2">
    <citation type="submission" date="2020-03" db="EMBL/GenBank/DDBJ databases">
        <authorList>
            <person name="Ichikawa N."/>
            <person name="Kimura A."/>
            <person name="Kitahashi Y."/>
            <person name="Uohara A."/>
        </authorList>
    </citation>
    <scope>NUCLEOTIDE SEQUENCE [LARGE SCALE GENOMIC DNA]</scope>
    <source>
        <strain evidence="2 3">NBRC 108638</strain>
    </source>
</reference>
<keyword evidence="3" id="KW-1185">Reference proteome</keyword>